<dbReference type="Gene3D" id="3.30.1330.60">
    <property type="entry name" value="OmpA-like domain"/>
    <property type="match status" value="1"/>
</dbReference>
<reference evidence="3 4" key="1">
    <citation type="submission" date="2018-08" db="EMBL/GenBank/DDBJ databases">
        <authorList>
            <person name="Khan S.A."/>
        </authorList>
    </citation>
    <scope>NUCLEOTIDE SEQUENCE [LARGE SCALE GENOMIC DNA]</scope>
    <source>
        <strain evidence="3 4">GTF-13</strain>
    </source>
</reference>
<organism evidence="3 4">
    <name type="scientific">Aestuariirhabdus litorea</name>
    <dbReference type="NCBI Taxonomy" id="2528527"/>
    <lineage>
        <taxon>Bacteria</taxon>
        <taxon>Pseudomonadati</taxon>
        <taxon>Pseudomonadota</taxon>
        <taxon>Gammaproteobacteria</taxon>
        <taxon>Oceanospirillales</taxon>
        <taxon>Aestuariirhabdaceae</taxon>
        <taxon>Aestuariirhabdus</taxon>
    </lineage>
</organism>
<dbReference type="GO" id="GO:0016020">
    <property type="term" value="C:membrane"/>
    <property type="evidence" value="ECO:0007669"/>
    <property type="project" value="UniProtKB-UniRule"/>
</dbReference>
<protein>
    <submittedName>
        <fullName evidence="3">OmpA family protein</fullName>
    </submittedName>
</protein>
<comment type="caution">
    <text evidence="3">The sequence shown here is derived from an EMBL/GenBank/DDBJ whole genome shotgun (WGS) entry which is preliminary data.</text>
</comment>
<evidence type="ECO:0000313" key="3">
    <source>
        <dbReference type="EMBL" id="RRJ85486.1"/>
    </source>
</evidence>
<name>A0A3P3VV45_9GAMM</name>
<dbReference type="InterPro" id="IPR006665">
    <property type="entry name" value="OmpA-like"/>
</dbReference>
<gene>
    <name evidence="3" type="ORF">D0544_08225</name>
</gene>
<accession>A0A3P3VV45</accession>
<dbReference type="PANTHER" id="PTHR30329:SF21">
    <property type="entry name" value="LIPOPROTEIN YIAD-RELATED"/>
    <property type="match status" value="1"/>
</dbReference>
<proteinExistence type="predicted"/>
<feature type="domain" description="OmpA-like" evidence="2">
    <location>
        <begin position="61"/>
        <end position="201"/>
    </location>
</feature>
<sequence length="216" mass="24983">MGGLMMVFLLIALVFMVMVELERRKIHDVAVVYERLRTQLYEDLKREFEADLPRWGAELSPDLSIRFLRTELLFDRGKAELKEDFSAILADFFPRYVRIITSDSYRNDINEVRIEGHTDRGWSDASSEDDAYVRNMELSQARTRTTLAYVLGLEAVGYRKPWLKSHLTANGLSSSKPVLLANGKEDSDRSRRVEFRLRTDAESRIEAILREGSESE</sequence>
<reference evidence="3 4" key="2">
    <citation type="submission" date="2018-12" db="EMBL/GenBank/DDBJ databases">
        <title>Simiduia agarivorans gen. nov., sp. nov., a marine, agarolytic bacterium isolated from shallow coastal water from Keelung, Taiwan.</title>
        <authorList>
            <person name="Shieh W.Y."/>
        </authorList>
    </citation>
    <scope>NUCLEOTIDE SEQUENCE [LARGE SCALE GENOMIC DNA]</scope>
    <source>
        <strain evidence="3 4">GTF-13</strain>
    </source>
</reference>
<keyword evidence="1" id="KW-0472">Membrane</keyword>
<keyword evidence="4" id="KW-1185">Reference proteome</keyword>
<evidence type="ECO:0000313" key="4">
    <source>
        <dbReference type="Proteomes" id="UP000280792"/>
    </source>
</evidence>
<dbReference type="PANTHER" id="PTHR30329">
    <property type="entry name" value="STATOR ELEMENT OF FLAGELLAR MOTOR COMPLEX"/>
    <property type="match status" value="1"/>
</dbReference>
<dbReference type="Proteomes" id="UP000280792">
    <property type="component" value="Unassembled WGS sequence"/>
</dbReference>
<dbReference type="AlphaFoldDB" id="A0A3P3VV45"/>
<dbReference type="InterPro" id="IPR050330">
    <property type="entry name" value="Bact_OuterMem_StrucFunc"/>
</dbReference>
<dbReference type="PROSITE" id="PS51123">
    <property type="entry name" value="OMPA_2"/>
    <property type="match status" value="1"/>
</dbReference>
<dbReference type="SUPFAM" id="SSF103088">
    <property type="entry name" value="OmpA-like"/>
    <property type="match status" value="1"/>
</dbReference>
<dbReference type="EMBL" id="QWEZ01000001">
    <property type="protein sequence ID" value="RRJ85486.1"/>
    <property type="molecule type" value="Genomic_DNA"/>
</dbReference>
<evidence type="ECO:0000256" key="1">
    <source>
        <dbReference type="PROSITE-ProRule" id="PRU00473"/>
    </source>
</evidence>
<evidence type="ECO:0000259" key="2">
    <source>
        <dbReference type="PROSITE" id="PS51123"/>
    </source>
</evidence>
<dbReference type="InterPro" id="IPR036737">
    <property type="entry name" value="OmpA-like_sf"/>
</dbReference>